<proteinExistence type="inferred from homology"/>
<dbReference type="Pfam" id="PF06429">
    <property type="entry name" value="Flg_bbr_C"/>
    <property type="match status" value="1"/>
</dbReference>
<dbReference type="PANTHER" id="PTHR30033:SF2">
    <property type="entry name" value="FLAGELLAR HOOK PROTEIN"/>
    <property type="match status" value="1"/>
</dbReference>
<protein>
    <recommendedName>
        <fullName evidence="4">Flagellar hook-associated protein 1</fullName>
    </recommendedName>
</protein>
<dbReference type="GO" id="GO:0044780">
    <property type="term" value="P:bacterial-type flagellum assembly"/>
    <property type="evidence" value="ECO:0007669"/>
    <property type="project" value="InterPro"/>
</dbReference>
<dbReference type="Proteomes" id="UP000245014">
    <property type="component" value="Unassembled WGS sequence"/>
</dbReference>
<sequence>MFSTLYVSQSGLNSSKYGIENVGNNQANANTPGYKKRVADLSEVRINGVHLTGQGVSFDGISRTTSQYMYDKFLNENTKVSYYDKLSNMLGGVEKIFTETDNSGFSISLNKYFQSVENLRTNPNSEVYKNHMQTQGVAIVEDLKNLYSSVEKQAVIEKQELKTDVKEVNSILKEIADINSKISKYSGSVNDLLDKRDHLESKLVKFVDADISRDSGFYEIKIGGVVALSNDVFEKEINVSDIHEKQIDRFNYIKQNSDGSTTVYDSLKYNSDFTPKAPYGVDDVVTYKLNNEFSVSVRIGETILGNWDGDPNGVPTAMVVTNDNITRAFMVKINQDENMSKLVTAYNGEYVKDENGKSVPMYPNSDNYLRIESNIDGLAGEFEGRFSVERKAGPDITAREVIYNNDKTSQNAVSDTILTIYEDKLELKSGSMKAQIENLASSNPNNKFQSYLDKLDSIAQTLSDTYSAYIRVGSEDYIYGKDASDAYNNPPFPQNGGDIINLNLFSGSSVKDLKFNTNQVNYLNQQNVDYLATLQWKSDISFNGGAQDPNNDNSTSFVEFYRTLKVGLSTSKEEAAYSFEVQDSIAQNLGEAYNKVVKVDSDEQMLDLMRFQASFSANAQVITAVDSMIQTLLGMKR</sequence>
<dbReference type="InterPro" id="IPR053927">
    <property type="entry name" value="FlgK_helical"/>
</dbReference>
<feature type="domain" description="Flagellar basal-body/hook protein C-terminal" evidence="7">
    <location>
        <begin position="599"/>
        <end position="634"/>
    </location>
</feature>
<comment type="subcellular location">
    <subcellularLocation>
        <location evidence="1">Bacterial flagellum</location>
    </subcellularLocation>
    <subcellularLocation>
        <location evidence="2">Secreted</location>
    </subcellularLocation>
</comment>
<evidence type="ECO:0000256" key="1">
    <source>
        <dbReference type="ARBA" id="ARBA00004365"/>
    </source>
</evidence>
<dbReference type="InterPro" id="IPR002371">
    <property type="entry name" value="FlgK"/>
</dbReference>
<evidence type="ECO:0000256" key="4">
    <source>
        <dbReference type="ARBA" id="ARBA00016244"/>
    </source>
</evidence>
<dbReference type="STRING" id="28200.GCA_001572935_00848"/>
<evidence type="ECO:0000259" key="8">
    <source>
        <dbReference type="Pfam" id="PF22638"/>
    </source>
</evidence>
<keyword evidence="5" id="KW-0964">Secreted</keyword>
<evidence type="ECO:0000256" key="5">
    <source>
        <dbReference type="ARBA" id="ARBA00022525"/>
    </source>
</evidence>
<reference evidence="9 10" key="1">
    <citation type="submission" date="2018-05" db="EMBL/GenBank/DDBJ databases">
        <title>Antimicrobial susceptibility testing and genomic analysis of Arcobacter skirrowii strains and one Arcobacter butzleri isolated from German poultry farms.</title>
        <authorList>
            <person name="Haenel I."/>
            <person name="Hotzel H."/>
            <person name="Tomaso H."/>
            <person name="Busch A."/>
        </authorList>
    </citation>
    <scope>NUCLEOTIDE SEQUENCE [LARGE SCALE GENOMIC DNA]</scope>
    <source>
        <strain evidence="10">v</strain>
    </source>
</reference>
<keyword evidence="9" id="KW-0282">Flagellum</keyword>
<gene>
    <name evidence="9" type="ORF">DF188_01815</name>
</gene>
<accession>A0A2U2C325</accession>
<comment type="similarity">
    <text evidence="3">Belongs to the flagella basal body rod proteins family.</text>
</comment>
<evidence type="ECO:0000256" key="3">
    <source>
        <dbReference type="ARBA" id="ARBA00009677"/>
    </source>
</evidence>
<dbReference type="EMBL" id="QEYI01000001">
    <property type="protein sequence ID" value="PWE23442.1"/>
    <property type="molecule type" value="Genomic_DNA"/>
</dbReference>
<evidence type="ECO:0000313" key="10">
    <source>
        <dbReference type="Proteomes" id="UP000245014"/>
    </source>
</evidence>
<dbReference type="AlphaFoldDB" id="A0A2U2C325"/>
<dbReference type="GO" id="GO:0005198">
    <property type="term" value="F:structural molecule activity"/>
    <property type="evidence" value="ECO:0007669"/>
    <property type="project" value="InterPro"/>
</dbReference>
<organism evidence="9 10">
    <name type="scientific">Aliarcobacter skirrowii</name>
    <dbReference type="NCBI Taxonomy" id="28200"/>
    <lineage>
        <taxon>Bacteria</taxon>
        <taxon>Pseudomonadati</taxon>
        <taxon>Campylobacterota</taxon>
        <taxon>Epsilonproteobacteria</taxon>
        <taxon>Campylobacterales</taxon>
        <taxon>Arcobacteraceae</taxon>
        <taxon>Aliarcobacter</taxon>
    </lineage>
</organism>
<keyword evidence="6" id="KW-0975">Bacterial flagellum</keyword>
<name>A0A2U2C325_9BACT</name>
<dbReference type="GO" id="GO:0005576">
    <property type="term" value="C:extracellular region"/>
    <property type="evidence" value="ECO:0007669"/>
    <property type="project" value="UniProtKB-SubCell"/>
</dbReference>
<evidence type="ECO:0000313" key="9">
    <source>
        <dbReference type="EMBL" id="PWE23442.1"/>
    </source>
</evidence>
<dbReference type="PANTHER" id="PTHR30033">
    <property type="entry name" value="FLAGELLAR HOOK-ASSOCIATED PROTEIN 1"/>
    <property type="match status" value="1"/>
</dbReference>
<dbReference type="SUPFAM" id="SSF64518">
    <property type="entry name" value="Phase 1 flagellin"/>
    <property type="match status" value="1"/>
</dbReference>
<dbReference type="InterPro" id="IPR010930">
    <property type="entry name" value="Flg_bb/hook_C_dom"/>
</dbReference>
<dbReference type="Pfam" id="PF22638">
    <property type="entry name" value="FlgK_D1"/>
    <property type="match status" value="1"/>
</dbReference>
<evidence type="ECO:0000256" key="2">
    <source>
        <dbReference type="ARBA" id="ARBA00004613"/>
    </source>
</evidence>
<keyword evidence="9" id="KW-0969">Cilium</keyword>
<dbReference type="GO" id="GO:0009424">
    <property type="term" value="C:bacterial-type flagellum hook"/>
    <property type="evidence" value="ECO:0007669"/>
    <property type="project" value="InterPro"/>
</dbReference>
<dbReference type="RefSeq" id="WP_109066274.1">
    <property type="nucleotide sequence ID" value="NZ_QEYG01000042.1"/>
</dbReference>
<evidence type="ECO:0000256" key="6">
    <source>
        <dbReference type="ARBA" id="ARBA00023143"/>
    </source>
</evidence>
<evidence type="ECO:0000259" key="7">
    <source>
        <dbReference type="Pfam" id="PF06429"/>
    </source>
</evidence>
<keyword evidence="9" id="KW-0966">Cell projection</keyword>
<comment type="caution">
    <text evidence="9">The sequence shown here is derived from an EMBL/GenBank/DDBJ whole genome shotgun (WGS) entry which is preliminary data.</text>
</comment>
<feature type="domain" description="Flagellar hook-associated protein FlgK helical" evidence="8">
    <location>
        <begin position="92"/>
        <end position="239"/>
    </location>
</feature>